<gene>
    <name evidence="3" type="primary">dndD</name>
    <name evidence="3" type="ORF">JF539_27350</name>
</gene>
<dbReference type="Gene3D" id="3.40.50.300">
    <property type="entry name" value="P-loop containing nucleotide triphosphate hydrolases"/>
    <property type="match status" value="2"/>
</dbReference>
<comment type="caution">
    <text evidence="3">The sequence shown here is derived from an EMBL/GenBank/DDBJ whole genome shotgun (WGS) entry which is preliminary data.</text>
</comment>
<dbReference type="GO" id="GO:0016887">
    <property type="term" value="F:ATP hydrolysis activity"/>
    <property type="evidence" value="ECO:0007669"/>
    <property type="project" value="InterPro"/>
</dbReference>
<dbReference type="Pfam" id="PF13476">
    <property type="entry name" value="AAA_23"/>
    <property type="match status" value="1"/>
</dbReference>
<dbReference type="SUPFAM" id="SSF52540">
    <property type="entry name" value="P-loop containing nucleoside triphosphate hydrolases"/>
    <property type="match status" value="2"/>
</dbReference>
<dbReference type="InterPro" id="IPR017599">
    <property type="entry name" value="DNA_S_DndD"/>
</dbReference>
<accession>A0A939EJ57</accession>
<name>A0A939EJ57_9HYPH</name>
<dbReference type="Proteomes" id="UP000664096">
    <property type="component" value="Unassembled WGS sequence"/>
</dbReference>
<dbReference type="PANTHER" id="PTHR32114">
    <property type="entry name" value="ABC TRANSPORTER ABCH.3"/>
    <property type="match status" value="1"/>
</dbReference>
<dbReference type="AlphaFoldDB" id="A0A939EJ57"/>
<dbReference type="NCBIfam" id="TIGR03185">
    <property type="entry name" value="DNA_S_dndD"/>
    <property type="match status" value="1"/>
</dbReference>
<evidence type="ECO:0000259" key="2">
    <source>
        <dbReference type="Pfam" id="PF13476"/>
    </source>
</evidence>
<reference evidence="3" key="1">
    <citation type="submission" date="2020-12" db="EMBL/GenBank/DDBJ databases">
        <title>Oil enriched cultivation method for isolating marine PHA-producing bacteria.</title>
        <authorList>
            <person name="Zheng W."/>
            <person name="Yu S."/>
            <person name="Huang Y."/>
        </authorList>
    </citation>
    <scope>NUCLEOTIDE SEQUENCE</scope>
    <source>
        <strain evidence="3">SY-2-12</strain>
    </source>
</reference>
<evidence type="ECO:0000256" key="1">
    <source>
        <dbReference type="SAM" id="Coils"/>
    </source>
</evidence>
<dbReference type="InterPro" id="IPR027417">
    <property type="entry name" value="P-loop_NTPase"/>
</dbReference>
<dbReference type="RefSeq" id="WP_207144396.1">
    <property type="nucleotide sequence ID" value="NZ_JAEKJZ010000009.1"/>
</dbReference>
<evidence type="ECO:0000313" key="4">
    <source>
        <dbReference type="Proteomes" id="UP000664096"/>
    </source>
</evidence>
<protein>
    <submittedName>
        <fullName evidence="3">DNA sulfur modification protein DndD</fullName>
    </submittedName>
</protein>
<keyword evidence="1" id="KW-0175">Coiled coil</keyword>
<evidence type="ECO:0000313" key="3">
    <source>
        <dbReference type="EMBL" id="MBN9674105.1"/>
    </source>
</evidence>
<feature type="coiled-coil region" evidence="1">
    <location>
        <begin position="429"/>
        <end position="508"/>
    </location>
</feature>
<dbReference type="GO" id="GO:0006302">
    <property type="term" value="P:double-strand break repair"/>
    <property type="evidence" value="ECO:0007669"/>
    <property type="project" value="InterPro"/>
</dbReference>
<organism evidence="3 4">
    <name type="scientific">Roseibium aggregatum</name>
    <dbReference type="NCBI Taxonomy" id="187304"/>
    <lineage>
        <taxon>Bacteria</taxon>
        <taxon>Pseudomonadati</taxon>
        <taxon>Pseudomonadota</taxon>
        <taxon>Alphaproteobacteria</taxon>
        <taxon>Hyphomicrobiales</taxon>
        <taxon>Stappiaceae</taxon>
        <taxon>Roseibium</taxon>
    </lineage>
</organism>
<dbReference type="PANTHER" id="PTHR32114:SF2">
    <property type="entry name" value="ABC TRANSPORTER ABCH.3"/>
    <property type="match status" value="1"/>
</dbReference>
<feature type="domain" description="Rad50/SbcC-type AAA" evidence="2">
    <location>
        <begin position="5"/>
        <end position="306"/>
    </location>
</feature>
<sequence length="694" mass="77614">MHISQITLRDWKAYTTANFEFPAPASDKNIILIGAPNGYGKTSLFEAIVLGMFGRDGLPLIARSPFSGADKERLATSYRNFLEKALHRGATAAGRTSCSVKLIFTDEDGELLEIQRIWHFSDSGTYRPQDEEIHIYEGSTRKAVGPGALQGNDRSDWFREYIAEKLLPFTLAHFFMFDGEQVSVLAEREMSAQVRAGIEGLLGIPVLKQLAKDLRSYAEVRRKESPNVSDRTIEKLELDRHTLTFEYDKKAARLAEIEPSRAALKEEQEHLIRELASFGAGSQALLQEQFEQIKNYERTIEDGHSQLEALMMKDLALALSGLGLRGSVKTRLLSEGVRERWESGKNQGDSNLERFLDSVDTGMQEINPSLSDGQREGVLDSARNAWEKLWYPPPDNCAEEYLHPYLNEIERSKVIDRLDELDELSAPAIVELLNSIAANEESLKRLQDEVTRTEAVAPHVDKKRERLTHVIGELQQYDQEVGALKREMSSLESQINQKNAELTKLSSQLDQAAPSARRAARANKVALMVDEIVAKAVPSQIEAIAAAMTKAHRSMAHKKDLVERIAIDDSCDVKLLNADGMDLRGYDLSAGEKQIFTQALISAVSSVSGRGFPMVVDTPLGRLDIEHRKGVLNHLVQREHQVILLSTNTEVVGDYLREIAPHVQKKYLLHFERVGDIGQSTVRPGYFEDTGGQA</sequence>
<proteinExistence type="predicted"/>
<dbReference type="InterPro" id="IPR038729">
    <property type="entry name" value="Rad50/SbcC_AAA"/>
</dbReference>
<dbReference type="EMBL" id="JAEKJZ010000009">
    <property type="protein sequence ID" value="MBN9674105.1"/>
    <property type="molecule type" value="Genomic_DNA"/>
</dbReference>